<evidence type="ECO:0000256" key="3">
    <source>
        <dbReference type="SAM" id="MobiDB-lite"/>
    </source>
</evidence>
<dbReference type="EMBL" id="CP047020">
    <property type="protein sequence ID" value="QHA07434.1"/>
    <property type="molecule type" value="Genomic_DNA"/>
</dbReference>
<accession>A0A6I6N7F3</accession>
<dbReference type="Gene3D" id="3.40.50.1820">
    <property type="entry name" value="alpha/beta hydrolase"/>
    <property type="match status" value="2"/>
</dbReference>
<evidence type="ECO:0000313" key="6">
    <source>
        <dbReference type="Proteomes" id="UP000436138"/>
    </source>
</evidence>
<keyword evidence="2" id="KW-0378">Hydrolase</keyword>
<dbReference type="Proteomes" id="UP000436138">
    <property type="component" value="Chromosome"/>
</dbReference>
<feature type="signal peptide" evidence="4">
    <location>
        <begin position="1"/>
        <end position="23"/>
    </location>
</feature>
<gene>
    <name evidence="5" type="ORF">GQF42_32695</name>
</gene>
<evidence type="ECO:0000313" key="5">
    <source>
        <dbReference type="EMBL" id="QHA07434.1"/>
    </source>
</evidence>
<sequence>MRFRSPRRAAQALAALGAALALAAGGPAASARAAAPPLPDLNITGTYVTGVSSGGFMATQLQVAYSGTFDGAGIVAAGPYDCGQGHVIEFVTCDLGLGVGDLERQAEDWASEGRIDPVANLRGKPVYAYHGTLDPVVNPLVSRAGVDFYEHFGADVTYHDRDPAGHSWPTPDGVVPCALTLPPFLNNCHDDPEQEMLTAWLGGVNPPNTGAPRGTLTYFDQNAYAPGGSARALSMDSTGQLYLPPACANGAPCKLVVALHGCLSAQQLLGTAFAEKSNIDTYADTNNLVVLYPQAVSSVWPVNPQGCWDWFGYTGSDYAVKSAPQMTAVVNMVHALGARPAPAVPAVPVPAVPAVRGPGTAGPGPLRRRERRSGGPLTDVRGPAPPPAHAGPSWSGRGPRW</sequence>
<evidence type="ECO:0000256" key="2">
    <source>
        <dbReference type="ARBA" id="ARBA00022801"/>
    </source>
</evidence>
<dbReference type="Pfam" id="PF10503">
    <property type="entry name" value="Esterase_PHB"/>
    <property type="match status" value="1"/>
</dbReference>
<evidence type="ECO:0000256" key="1">
    <source>
        <dbReference type="ARBA" id="ARBA00022729"/>
    </source>
</evidence>
<keyword evidence="6" id="KW-1185">Reference proteome</keyword>
<dbReference type="PANTHER" id="PTHR43037:SF5">
    <property type="entry name" value="FERULOYL ESTERASE"/>
    <property type="match status" value="1"/>
</dbReference>
<dbReference type="InterPro" id="IPR006311">
    <property type="entry name" value="TAT_signal"/>
</dbReference>
<dbReference type="SUPFAM" id="SSF53474">
    <property type="entry name" value="alpha/beta-Hydrolases"/>
    <property type="match status" value="1"/>
</dbReference>
<feature type="chain" id="PRO_5038744072" evidence="4">
    <location>
        <begin position="24"/>
        <end position="401"/>
    </location>
</feature>
<name>A0A6I6N7F3_9ACTN</name>
<feature type="region of interest" description="Disordered" evidence="3">
    <location>
        <begin position="353"/>
        <end position="401"/>
    </location>
</feature>
<dbReference type="InterPro" id="IPR050955">
    <property type="entry name" value="Plant_Biomass_Hydrol_Est"/>
</dbReference>
<dbReference type="GO" id="GO:0016787">
    <property type="term" value="F:hydrolase activity"/>
    <property type="evidence" value="ECO:0007669"/>
    <property type="project" value="UniProtKB-KW"/>
</dbReference>
<dbReference type="InterPro" id="IPR010126">
    <property type="entry name" value="Esterase_phb"/>
</dbReference>
<keyword evidence="1 4" id="KW-0732">Signal</keyword>
<dbReference type="PROSITE" id="PS51318">
    <property type="entry name" value="TAT"/>
    <property type="match status" value="1"/>
</dbReference>
<evidence type="ECO:0000256" key="4">
    <source>
        <dbReference type="SAM" id="SignalP"/>
    </source>
</evidence>
<protein>
    <submittedName>
        <fullName evidence="5">Poly(3-hydroxybutyrate) depolymerase</fullName>
    </submittedName>
</protein>
<dbReference type="RefSeq" id="WP_158925926.1">
    <property type="nucleotide sequence ID" value="NZ_CP047020.1"/>
</dbReference>
<dbReference type="InterPro" id="IPR029058">
    <property type="entry name" value="AB_hydrolase_fold"/>
</dbReference>
<dbReference type="GO" id="GO:0005576">
    <property type="term" value="C:extracellular region"/>
    <property type="evidence" value="ECO:0007669"/>
    <property type="project" value="InterPro"/>
</dbReference>
<reference evidence="5 6" key="1">
    <citation type="submission" date="2019-12" db="EMBL/GenBank/DDBJ databases">
        <title>Streptomyces sp. strain T44 isolated from rhizosphere soil of Broussonetia papyrifera.</title>
        <authorList>
            <person name="Mo P."/>
        </authorList>
    </citation>
    <scope>NUCLEOTIDE SEQUENCE [LARGE SCALE GENOMIC DNA]</scope>
    <source>
        <strain evidence="5 6">T44</strain>
    </source>
</reference>
<dbReference type="PANTHER" id="PTHR43037">
    <property type="entry name" value="UNNAMED PRODUCT-RELATED"/>
    <property type="match status" value="1"/>
</dbReference>
<dbReference type="AlphaFoldDB" id="A0A6I6N7F3"/>
<dbReference type="KEGG" id="sbro:GQF42_32695"/>
<proteinExistence type="predicted"/>
<organism evidence="5 6">
    <name type="scientific">Streptomyces broussonetiae</name>
    <dbReference type="NCBI Taxonomy" id="2686304"/>
    <lineage>
        <taxon>Bacteria</taxon>
        <taxon>Bacillati</taxon>
        <taxon>Actinomycetota</taxon>
        <taxon>Actinomycetes</taxon>
        <taxon>Kitasatosporales</taxon>
        <taxon>Streptomycetaceae</taxon>
        <taxon>Streptomyces</taxon>
    </lineage>
</organism>